<dbReference type="EMBL" id="CP182909">
    <property type="protein sequence ID" value="XPM61999.1"/>
    <property type="molecule type" value="Genomic_DNA"/>
</dbReference>
<gene>
    <name evidence="1" type="ORF">BH720_018885</name>
</gene>
<dbReference type="Proteomes" id="UP000095472">
    <property type="component" value="Chromosome"/>
</dbReference>
<evidence type="ECO:0000313" key="2">
    <source>
        <dbReference type="Proteomes" id="UP000095472"/>
    </source>
</evidence>
<reference evidence="1 2" key="1">
    <citation type="journal article" date="2016" name="Genome Announc.">
        <title>Draft Genome Sequence of the Thermotolerant Cyanobacterium Desertifilum sp. IPPAS B-1220.</title>
        <authorList>
            <person name="Mironov K.S."/>
            <person name="Sinetova M.A."/>
            <person name="Bolatkhan K."/>
            <person name="Zayadan B.K."/>
            <person name="Ustinova V.V."/>
            <person name="Kupriyanova E.V."/>
            <person name="Skrypnik A.N."/>
            <person name="Gogoleva N.E."/>
            <person name="Gogolev Y.V."/>
            <person name="Los D.A."/>
        </authorList>
    </citation>
    <scope>NUCLEOTIDE SEQUENCE [LARGE SCALE GENOMIC DNA]</scope>
    <source>
        <strain evidence="1 2">IPPAS B-1220</strain>
    </source>
</reference>
<keyword evidence="2" id="KW-1185">Reference proteome</keyword>
<evidence type="ECO:0000313" key="1">
    <source>
        <dbReference type="EMBL" id="XPM61999.1"/>
    </source>
</evidence>
<organism evidence="1 2">
    <name type="scientific">Desertifilum tharense IPPAS B-1220</name>
    <dbReference type="NCBI Taxonomy" id="1781255"/>
    <lineage>
        <taxon>Bacteria</taxon>
        <taxon>Bacillati</taxon>
        <taxon>Cyanobacteriota</taxon>
        <taxon>Cyanophyceae</taxon>
        <taxon>Desertifilales</taxon>
        <taxon>Desertifilaceae</taxon>
        <taxon>Desertifilum</taxon>
    </lineage>
</organism>
<name>A0ACD5GMX1_9CYAN</name>
<protein>
    <submittedName>
        <fullName evidence="1">Uncharacterized protein</fullName>
    </submittedName>
</protein>
<proteinExistence type="predicted"/>
<sequence>MPYVIQSKNAIEDAFSTMIASGIVLNDTPTGKLTATTKLTRAIARLNQRVNLATEGTMDLRFLFPLLLALLSLRQMFSKSPRLNTAPWYILAWYAFDSFMKLNSQEDKVATPEMQTNETQTLNTHNPTKNRKTKV</sequence>
<accession>A0ACD5GMX1</accession>